<dbReference type="PROSITE" id="PS51134">
    <property type="entry name" value="ZF_TFIIB"/>
    <property type="match status" value="1"/>
</dbReference>
<dbReference type="CDD" id="cd00043">
    <property type="entry name" value="CYCLIN_SF"/>
    <property type="match status" value="1"/>
</dbReference>
<dbReference type="OrthoDB" id="5574209at2759"/>
<feature type="domain" description="TFIIB-type" evidence="11">
    <location>
        <begin position="3"/>
        <end position="37"/>
    </location>
</feature>
<organism evidence="12 13">
    <name type="scientific">Catenaria anguillulae PL171</name>
    <dbReference type="NCBI Taxonomy" id="765915"/>
    <lineage>
        <taxon>Eukaryota</taxon>
        <taxon>Fungi</taxon>
        <taxon>Fungi incertae sedis</taxon>
        <taxon>Blastocladiomycota</taxon>
        <taxon>Blastocladiomycetes</taxon>
        <taxon>Blastocladiales</taxon>
        <taxon>Catenariaceae</taxon>
        <taxon>Catenaria</taxon>
    </lineage>
</organism>
<dbReference type="PANTHER" id="PTHR11618">
    <property type="entry name" value="TRANSCRIPTION INITIATION FACTOR IIB-RELATED"/>
    <property type="match status" value="1"/>
</dbReference>
<dbReference type="AlphaFoldDB" id="A0A1Y2H898"/>
<dbReference type="GO" id="GO:0001006">
    <property type="term" value="F:RNA polymerase III type 3 promoter sequence-specific DNA binding"/>
    <property type="evidence" value="ECO:0007669"/>
    <property type="project" value="TreeGrafter"/>
</dbReference>
<dbReference type="Proteomes" id="UP000193411">
    <property type="component" value="Unassembled WGS sequence"/>
</dbReference>
<dbReference type="InterPro" id="IPR013137">
    <property type="entry name" value="Znf_TFIIB"/>
</dbReference>
<evidence type="ECO:0000256" key="6">
    <source>
        <dbReference type="ARBA" id="ARBA00023015"/>
    </source>
</evidence>
<dbReference type="Pfam" id="PF08271">
    <property type="entry name" value="Zn_Ribbon_TF"/>
    <property type="match status" value="1"/>
</dbReference>
<evidence type="ECO:0000256" key="2">
    <source>
        <dbReference type="ARBA" id="ARBA00010857"/>
    </source>
</evidence>
<dbReference type="InterPro" id="IPR036915">
    <property type="entry name" value="Cyclin-like_sf"/>
</dbReference>
<accession>A0A1Y2H898</accession>
<dbReference type="EMBL" id="MCFL01000074">
    <property type="protein sequence ID" value="ORZ30779.1"/>
    <property type="molecule type" value="Genomic_DNA"/>
</dbReference>
<dbReference type="GO" id="GO:0005634">
    <property type="term" value="C:nucleus"/>
    <property type="evidence" value="ECO:0007669"/>
    <property type="project" value="UniProtKB-SubCell"/>
</dbReference>
<keyword evidence="7" id="KW-0804">Transcription</keyword>
<evidence type="ECO:0000313" key="12">
    <source>
        <dbReference type="EMBL" id="ORZ30779.1"/>
    </source>
</evidence>
<evidence type="ECO:0000256" key="1">
    <source>
        <dbReference type="ARBA" id="ARBA00004123"/>
    </source>
</evidence>
<protein>
    <recommendedName>
        <fullName evidence="11">TFIIB-type domain-containing protein</fullName>
    </recommendedName>
</protein>
<feature type="region of interest" description="Disordered" evidence="10">
    <location>
        <begin position="83"/>
        <end position="102"/>
    </location>
</feature>
<evidence type="ECO:0000256" key="8">
    <source>
        <dbReference type="ARBA" id="ARBA00023242"/>
    </source>
</evidence>
<evidence type="ECO:0000256" key="7">
    <source>
        <dbReference type="ARBA" id="ARBA00023163"/>
    </source>
</evidence>
<dbReference type="GO" id="GO:0008270">
    <property type="term" value="F:zinc ion binding"/>
    <property type="evidence" value="ECO:0007669"/>
    <property type="project" value="UniProtKB-KW"/>
</dbReference>
<dbReference type="InterPro" id="IPR000812">
    <property type="entry name" value="TFIIB"/>
</dbReference>
<evidence type="ECO:0000256" key="9">
    <source>
        <dbReference type="PROSITE-ProRule" id="PRU00469"/>
    </source>
</evidence>
<evidence type="ECO:0000259" key="11">
    <source>
        <dbReference type="PROSITE" id="PS51134"/>
    </source>
</evidence>
<keyword evidence="4 9" id="KW-0863">Zinc-finger</keyword>
<dbReference type="GO" id="GO:0070897">
    <property type="term" value="P:transcription preinitiation complex assembly"/>
    <property type="evidence" value="ECO:0007669"/>
    <property type="project" value="InterPro"/>
</dbReference>
<keyword evidence="8" id="KW-0539">Nucleus</keyword>
<name>A0A1Y2H898_9FUNG</name>
<evidence type="ECO:0000256" key="10">
    <source>
        <dbReference type="SAM" id="MobiDB-lite"/>
    </source>
</evidence>
<comment type="subcellular location">
    <subcellularLocation>
        <location evidence="1">Nucleus</location>
    </subcellularLocation>
</comment>
<comment type="similarity">
    <text evidence="2">Belongs to the TFIIB family.</text>
</comment>
<sequence length="578" mass="62446">MHATHPHCPQCGAGPDQLLDDSDHGQVVCTSCGAVLGDSLLYAGADQGVYQAPSASDAFGPSAAARVRHLQGALRDGFRQQVAGGDSGAVSQSTSTQRSQQASKRLALDELDSFAQLLDIPDGDWPELHRLYSFVMRHGQFRWGVAARLVAASCMILLSRKLGAPIPLDTASKRLNMDVFTIGQFLGRVRSLAARFYIADQHNVASEDDDFSSGNSDNDADNVDVSEYLYMPEIAAILAPGSSEEHLLSLACSWLDDMILDPPPNRPTLIQAWQQAAARGDVTSLRHFTPLDPTNGDRTRARLRLPTILKLTMHVFESRRPPACALALACIAREAQDATPCSAAIWAALLGSCNPGTALVHQRDAVDAIVRVAKPLPWFHEIKTTGAGRNAEHFLGQILDLVEAGVLNGSDGHVPPSFLRGKRGREEVEIRVKRAMSKLGEMGVKVDSDVYFTEGDEDNDEENRSGQGLVLNEVDAAIESLLVHGSLPVSRLLNMTGRDILVAAELAAQQQEHEHEQRDLDASELGDQDLSAAEQATYIPYVAQHSPAADATDDAADGIPEPLLNRAHVLEAISRRQV</sequence>
<feature type="compositionally biased region" description="Low complexity" evidence="10">
    <location>
        <begin position="91"/>
        <end position="101"/>
    </location>
</feature>
<evidence type="ECO:0000256" key="3">
    <source>
        <dbReference type="ARBA" id="ARBA00022723"/>
    </source>
</evidence>
<evidence type="ECO:0000313" key="13">
    <source>
        <dbReference type="Proteomes" id="UP000193411"/>
    </source>
</evidence>
<evidence type="ECO:0000256" key="4">
    <source>
        <dbReference type="ARBA" id="ARBA00022771"/>
    </source>
</evidence>
<keyword evidence="5" id="KW-0862">Zinc</keyword>
<keyword evidence="6" id="KW-0805">Transcription regulation</keyword>
<dbReference type="SUPFAM" id="SSF57783">
    <property type="entry name" value="Zinc beta-ribbon"/>
    <property type="match status" value="1"/>
</dbReference>
<comment type="caution">
    <text evidence="12">The sequence shown here is derived from an EMBL/GenBank/DDBJ whole genome shotgun (WGS) entry which is preliminary data.</text>
</comment>
<dbReference type="PANTHER" id="PTHR11618:SF4">
    <property type="entry name" value="TRANSCRIPTION FACTOR IIIB 90 KDA SUBUNIT"/>
    <property type="match status" value="1"/>
</dbReference>
<dbReference type="GO" id="GO:0000126">
    <property type="term" value="C:transcription factor TFIIIB complex"/>
    <property type="evidence" value="ECO:0007669"/>
    <property type="project" value="TreeGrafter"/>
</dbReference>
<dbReference type="GO" id="GO:0000995">
    <property type="term" value="F:RNA polymerase III general transcription initiation factor activity"/>
    <property type="evidence" value="ECO:0007669"/>
    <property type="project" value="TreeGrafter"/>
</dbReference>
<keyword evidence="13" id="KW-1185">Reference proteome</keyword>
<proteinExistence type="inferred from homology"/>
<dbReference type="Gene3D" id="1.10.472.170">
    <property type="match status" value="1"/>
</dbReference>
<dbReference type="GO" id="GO:0097550">
    <property type="term" value="C:transcription preinitiation complex"/>
    <property type="evidence" value="ECO:0007669"/>
    <property type="project" value="TreeGrafter"/>
</dbReference>
<reference evidence="12 13" key="1">
    <citation type="submission" date="2016-07" db="EMBL/GenBank/DDBJ databases">
        <title>Pervasive Adenine N6-methylation of Active Genes in Fungi.</title>
        <authorList>
            <consortium name="DOE Joint Genome Institute"/>
            <person name="Mondo S.J."/>
            <person name="Dannebaum R.O."/>
            <person name="Kuo R.C."/>
            <person name="Labutti K."/>
            <person name="Haridas S."/>
            <person name="Kuo A."/>
            <person name="Salamov A."/>
            <person name="Ahrendt S.R."/>
            <person name="Lipzen A."/>
            <person name="Sullivan W."/>
            <person name="Andreopoulos W.B."/>
            <person name="Clum A."/>
            <person name="Lindquist E."/>
            <person name="Daum C."/>
            <person name="Ramamoorthy G.K."/>
            <person name="Gryganskyi A."/>
            <person name="Culley D."/>
            <person name="Magnuson J.K."/>
            <person name="James T.Y."/>
            <person name="O'Malley M.A."/>
            <person name="Stajich J.E."/>
            <person name="Spatafora J.W."/>
            <person name="Visel A."/>
            <person name="Grigoriev I.V."/>
        </authorList>
    </citation>
    <scope>NUCLEOTIDE SEQUENCE [LARGE SCALE GENOMIC DNA]</scope>
    <source>
        <strain evidence="12 13">PL171</strain>
    </source>
</reference>
<dbReference type="SUPFAM" id="SSF47954">
    <property type="entry name" value="Cyclin-like"/>
    <property type="match status" value="1"/>
</dbReference>
<evidence type="ECO:0000256" key="5">
    <source>
        <dbReference type="ARBA" id="ARBA00022833"/>
    </source>
</evidence>
<keyword evidence="3" id="KW-0479">Metal-binding</keyword>
<gene>
    <name evidence="12" type="ORF">BCR44DRAFT_1503392</name>
</gene>